<name>A0ABU8XJ71_9BURK</name>
<evidence type="ECO:0000256" key="1">
    <source>
        <dbReference type="SAM" id="MobiDB-lite"/>
    </source>
</evidence>
<dbReference type="Pfam" id="PF26125">
    <property type="entry name" value="AcrVA2-like"/>
    <property type="match status" value="1"/>
</dbReference>
<dbReference type="InterPro" id="IPR058915">
    <property type="entry name" value="AcrVA2-like"/>
</dbReference>
<dbReference type="Proteomes" id="UP001367030">
    <property type="component" value="Unassembled WGS sequence"/>
</dbReference>
<reference evidence="2 3" key="1">
    <citation type="submission" date="2024-03" db="EMBL/GenBank/DDBJ databases">
        <title>Novel species of the genus Variovorax.</title>
        <authorList>
            <person name="Liu Q."/>
            <person name="Xin Y.-H."/>
        </authorList>
    </citation>
    <scope>NUCLEOTIDE SEQUENCE [LARGE SCALE GENOMIC DNA]</scope>
    <source>
        <strain evidence="2 3">KACC 18901</strain>
    </source>
</reference>
<evidence type="ECO:0000313" key="2">
    <source>
        <dbReference type="EMBL" id="MEJ8859873.1"/>
    </source>
</evidence>
<evidence type="ECO:0000313" key="3">
    <source>
        <dbReference type="Proteomes" id="UP001367030"/>
    </source>
</evidence>
<proteinExistence type="predicted"/>
<protein>
    <submittedName>
        <fullName evidence="2">Uncharacterized protein</fullName>
    </submittedName>
</protein>
<feature type="region of interest" description="Disordered" evidence="1">
    <location>
        <begin position="1"/>
        <end position="26"/>
    </location>
</feature>
<gene>
    <name evidence="2" type="ORF">WKW79_35360</name>
</gene>
<dbReference type="EMBL" id="JBBKZS010000041">
    <property type="protein sequence ID" value="MEJ8859873.1"/>
    <property type="molecule type" value="Genomic_DNA"/>
</dbReference>
<accession>A0ABU8XJ71</accession>
<dbReference type="RefSeq" id="WP_340339906.1">
    <property type="nucleotide sequence ID" value="NZ_JBBKZS010000041.1"/>
</dbReference>
<keyword evidence="3" id="KW-1185">Reference proteome</keyword>
<organism evidence="2 3">
    <name type="scientific">Variovorax robiniae</name>
    <dbReference type="NCBI Taxonomy" id="1836199"/>
    <lineage>
        <taxon>Bacteria</taxon>
        <taxon>Pseudomonadati</taxon>
        <taxon>Pseudomonadota</taxon>
        <taxon>Betaproteobacteria</taxon>
        <taxon>Burkholderiales</taxon>
        <taxon>Comamonadaceae</taxon>
        <taxon>Variovorax</taxon>
    </lineage>
</organism>
<feature type="region of interest" description="Disordered" evidence="1">
    <location>
        <begin position="344"/>
        <end position="363"/>
    </location>
</feature>
<sequence>MRTAETRRRRASRADRRVTQVHEHEHERTRPEVFLATIMKNRYYPQYFRAKRPYYNNAFVADVYRHATDLRLPVVKFVRDTVLASAQRAGLPESVSPQHFLHCESPIAQTLVTLEWFDTPLYDISPALLEALAHSDTGDMRLCDLRSPNHIYYLHWGPQDDLLLYGQIPVEGVVVAIVEHKWQLALVGRTSEGWPSSSTVRDSFMLKFPDHTQELPFALAVERAIAAGEDELREVFAASQAGLNQWHMTQEIHDRIHSEMQANAPVVKQALALAGNCMAYLTAYPGDSRFDWETDAPPSMLTKLTRGSKEAQRTSSKLKNLGYLQIHRVGLDFQQSVEAVEAAQRHSEGDGLEGAHASRRPHWRRGHWRHQAYGPQMSQRKLLWMRPTRVLGGPVMSRA</sequence>
<comment type="caution">
    <text evidence="2">The sequence shown here is derived from an EMBL/GenBank/DDBJ whole genome shotgun (WGS) entry which is preliminary data.</text>
</comment>